<organism evidence="2 3">
    <name type="scientific">Prevotella intermedia</name>
    <dbReference type="NCBI Taxonomy" id="28131"/>
    <lineage>
        <taxon>Bacteria</taxon>
        <taxon>Pseudomonadati</taxon>
        <taxon>Bacteroidota</taxon>
        <taxon>Bacteroidia</taxon>
        <taxon>Bacteroidales</taxon>
        <taxon>Prevotellaceae</taxon>
        <taxon>Prevotella</taxon>
    </lineage>
</organism>
<keyword evidence="1" id="KW-0812">Transmembrane</keyword>
<keyword evidence="3" id="KW-1185">Reference proteome</keyword>
<feature type="transmembrane region" description="Helical" evidence="1">
    <location>
        <begin position="37"/>
        <end position="58"/>
    </location>
</feature>
<dbReference type="Pfam" id="PF18159">
    <property type="entry name" value="S_4TM"/>
    <property type="match status" value="1"/>
</dbReference>
<gene>
    <name evidence="2" type="ORF">D2S45_08500</name>
</gene>
<name>A0A3R7WGT2_PREIN</name>
<evidence type="ECO:0000313" key="3">
    <source>
        <dbReference type="Proteomes" id="UP000283868"/>
    </source>
</evidence>
<evidence type="ECO:0000313" key="2">
    <source>
        <dbReference type="EMBL" id="RRF86983.1"/>
    </source>
</evidence>
<protein>
    <submittedName>
        <fullName evidence="2">Uncharacterized protein</fullName>
    </submittedName>
</protein>
<dbReference type="AlphaFoldDB" id="A0A3R7WGT2"/>
<keyword evidence="1" id="KW-1133">Transmembrane helix</keyword>
<feature type="transmembrane region" description="Helical" evidence="1">
    <location>
        <begin position="64"/>
        <end position="83"/>
    </location>
</feature>
<dbReference type="EMBL" id="QXEN01000013">
    <property type="protein sequence ID" value="RRF86983.1"/>
    <property type="molecule type" value="Genomic_DNA"/>
</dbReference>
<comment type="caution">
    <text evidence="2">The sequence shown here is derived from an EMBL/GenBank/DDBJ whole genome shotgun (WGS) entry which is preliminary data.</text>
</comment>
<evidence type="ECO:0000256" key="1">
    <source>
        <dbReference type="SAM" id="Phobius"/>
    </source>
</evidence>
<dbReference type="InterPro" id="IPR049920">
    <property type="entry name" value="IK1_05631-like"/>
</dbReference>
<reference evidence="2 3" key="1">
    <citation type="submission" date="2018-08" db="EMBL/GenBank/DDBJ databases">
        <title>Comparative analysis of Prevotella intermedia strains.</title>
        <authorList>
            <person name="Moon J.-H."/>
            <person name="Lee J.-H."/>
        </authorList>
    </citation>
    <scope>NUCLEOTIDE SEQUENCE [LARGE SCALE GENOMIC DNA]</scope>
    <source>
        <strain evidence="2 3">ATCC 15033</strain>
    </source>
</reference>
<proteinExistence type="predicted"/>
<sequence>MNSLDMANNIVELENRQEHINQLKAARHLYTKAGNYTTAYVIICVLIPIVISIGRIFVDSLAPLVLHTLTAYTLMSLVMGFLLESQISKFRNTAAKIQQLFDSDVLGLKMECLLMGEKTIFRRCQ</sequence>
<keyword evidence="1" id="KW-0472">Membrane</keyword>
<dbReference type="Proteomes" id="UP000283868">
    <property type="component" value="Unassembled WGS sequence"/>
</dbReference>
<accession>A0A3R7WGT2</accession>